<protein>
    <submittedName>
        <fullName evidence="2">Uncharacterized protein</fullName>
    </submittedName>
</protein>
<keyword evidence="3" id="KW-1185">Reference proteome</keyword>
<sequence length="111" mass="11152">MEHSQTGGEEGGGGGGENGGGWGSRSDLKHEVPLFDAGLTPQLCGLPTPPAGWGCVMDGLVSPLSPPLPSAWNIRASVGLELRSCCDVRSADVGESFPLSNSGSASAPCCL</sequence>
<evidence type="ECO:0000313" key="3">
    <source>
        <dbReference type="Proteomes" id="UP001497482"/>
    </source>
</evidence>
<gene>
    <name evidence="2" type="ORF">KC01_LOCUS3496</name>
</gene>
<organism evidence="2 3">
    <name type="scientific">Knipowitschia caucasica</name>
    <name type="common">Caucasian dwarf goby</name>
    <name type="synonym">Pomatoschistus caucasicus</name>
    <dbReference type="NCBI Taxonomy" id="637954"/>
    <lineage>
        <taxon>Eukaryota</taxon>
        <taxon>Metazoa</taxon>
        <taxon>Chordata</taxon>
        <taxon>Craniata</taxon>
        <taxon>Vertebrata</taxon>
        <taxon>Euteleostomi</taxon>
        <taxon>Actinopterygii</taxon>
        <taxon>Neopterygii</taxon>
        <taxon>Teleostei</taxon>
        <taxon>Neoteleostei</taxon>
        <taxon>Acanthomorphata</taxon>
        <taxon>Gobiaria</taxon>
        <taxon>Gobiiformes</taxon>
        <taxon>Gobioidei</taxon>
        <taxon>Gobiidae</taxon>
        <taxon>Gobiinae</taxon>
        <taxon>Knipowitschia</taxon>
    </lineage>
</organism>
<dbReference type="EMBL" id="OZ035832">
    <property type="protein sequence ID" value="CAL1571379.1"/>
    <property type="molecule type" value="Genomic_DNA"/>
</dbReference>
<proteinExistence type="predicted"/>
<feature type="compositionally biased region" description="Gly residues" evidence="1">
    <location>
        <begin position="8"/>
        <end position="23"/>
    </location>
</feature>
<dbReference type="Proteomes" id="UP001497482">
    <property type="component" value="Chromosome 10"/>
</dbReference>
<evidence type="ECO:0000256" key="1">
    <source>
        <dbReference type="SAM" id="MobiDB-lite"/>
    </source>
</evidence>
<reference evidence="2 3" key="1">
    <citation type="submission" date="2024-04" db="EMBL/GenBank/DDBJ databases">
        <authorList>
            <person name="Waldvogel A.-M."/>
            <person name="Schoenle A."/>
        </authorList>
    </citation>
    <scope>NUCLEOTIDE SEQUENCE [LARGE SCALE GENOMIC DNA]</scope>
</reference>
<feature type="region of interest" description="Disordered" evidence="1">
    <location>
        <begin position="1"/>
        <end position="28"/>
    </location>
</feature>
<accession>A0AAV2J1K0</accession>
<name>A0AAV2J1K0_KNICA</name>
<evidence type="ECO:0000313" key="2">
    <source>
        <dbReference type="EMBL" id="CAL1571379.1"/>
    </source>
</evidence>
<dbReference type="AlphaFoldDB" id="A0AAV2J1K0"/>